<organism evidence="2">
    <name type="scientific">White spot syndrome virus</name>
    <dbReference type="NCBI Taxonomy" id="342409"/>
    <lineage>
        <taxon>Viruses</taxon>
        <taxon>Viruses incertae sedis</taxon>
        <taxon>Naldaviricetes</taxon>
        <taxon>Nimaviridae</taxon>
        <taxon>Whispovirus</taxon>
    </lineage>
</organism>
<sequence>MRAKGSPISSWSGTHPGLMAFLQIFNVSVKKVSQEETRGEELQPSIFLIGIWT</sequence>
<dbReference type="Pfam" id="PF02867">
    <property type="entry name" value="Ribonuc_red_lgC"/>
    <property type="match status" value="1"/>
</dbReference>
<dbReference type="InterPro" id="IPR000788">
    <property type="entry name" value="RNR_lg_C"/>
</dbReference>
<name>A0A2I6SCA8_9VIRU</name>
<reference evidence="2" key="2">
    <citation type="journal article" date="2018" name="Genome Announc.">
        <title>First Report of a Complete Genome Sequence of White spot syndrome virus from India.</title>
        <authorList>
            <person name="Vinaya Kumar K."/>
            <person name="Shekhar M.S."/>
            <person name="Otta S.K."/>
            <person name="Karthic K."/>
            <person name="Ashok Kumar J."/>
            <person name="Gopikrishna G."/>
            <person name="Vijayan K.K."/>
        </authorList>
    </citation>
    <scope>NUCLEOTIDE SEQUENCE</scope>
    <source>
        <strain evidence="2">IN_AP4RU</strain>
    </source>
</reference>
<reference evidence="2" key="1">
    <citation type="submission" date="2017-12" db="EMBL/GenBank/DDBJ databases">
        <authorList>
            <person name="Katneni V.K."/>
            <person name="Shekhar M.S."/>
            <person name="Otta S.K."/>
            <person name="Karthic K."/>
            <person name="Jangam A.K."/>
            <person name="Gopikrishna G."/>
            <person name="Vijayan K.K."/>
        </authorList>
    </citation>
    <scope>NUCLEOTIDE SEQUENCE [LARGE SCALE GENOMIC DNA]</scope>
    <source>
        <strain evidence="2">IN_AP4RU</strain>
    </source>
</reference>
<dbReference type="Proteomes" id="UP000267352">
    <property type="component" value="Segment"/>
</dbReference>
<dbReference type="EMBL" id="MG702567">
    <property type="protein sequence ID" value="AUO15200.1"/>
    <property type="molecule type" value="Genomic_DNA"/>
</dbReference>
<evidence type="ECO:0000259" key="1">
    <source>
        <dbReference type="Pfam" id="PF02867"/>
    </source>
</evidence>
<feature type="domain" description="Ribonucleotide reductase large subunit C-terminal" evidence="1">
    <location>
        <begin position="1"/>
        <end position="38"/>
    </location>
</feature>
<proteinExistence type="predicted"/>
<evidence type="ECO:0000313" key="2">
    <source>
        <dbReference type="EMBL" id="AUO15200.1"/>
    </source>
</evidence>
<protein>
    <submittedName>
        <fullName evidence="2">WSSV431</fullName>
    </submittedName>
</protein>
<accession>A0A2I6SCA8</accession>